<feature type="transmembrane region" description="Helical" evidence="1">
    <location>
        <begin position="59"/>
        <end position="81"/>
    </location>
</feature>
<evidence type="ECO:0000313" key="2">
    <source>
        <dbReference type="EMBL" id="MFC6871277.1"/>
    </source>
</evidence>
<feature type="transmembrane region" description="Helical" evidence="1">
    <location>
        <begin position="559"/>
        <end position="583"/>
    </location>
</feature>
<protein>
    <submittedName>
        <fullName evidence="2">Uncharacterized protein</fullName>
    </submittedName>
</protein>
<feature type="transmembrane region" description="Helical" evidence="1">
    <location>
        <begin position="318"/>
        <end position="345"/>
    </location>
</feature>
<feature type="transmembrane region" description="Helical" evidence="1">
    <location>
        <begin position="504"/>
        <end position="523"/>
    </location>
</feature>
<organism evidence="2 3">
    <name type="scientific">Haloechinothrix salitolerans</name>
    <dbReference type="NCBI Taxonomy" id="926830"/>
    <lineage>
        <taxon>Bacteria</taxon>
        <taxon>Bacillati</taxon>
        <taxon>Actinomycetota</taxon>
        <taxon>Actinomycetes</taxon>
        <taxon>Pseudonocardiales</taxon>
        <taxon>Pseudonocardiaceae</taxon>
        <taxon>Haloechinothrix</taxon>
    </lineage>
</organism>
<comment type="caution">
    <text evidence="2">The sequence shown here is derived from an EMBL/GenBank/DDBJ whole genome shotgun (WGS) entry which is preliminary data.</text>
</comment>
<feature type="transmembrane region" description="Helical" evidence="1">
    <location>
        <begin position="131"/>
        <end position="153"/>
    </location>
</feature>
<evidence type="ECO:0000256" key="1">
    <source>
        <dbReference type="SAM" id="Phobius"/>
    </source>
</evidence>
<feature type="transmembrane region" description="Helical" evidence="1">
    <location>
        <begin position="88"/>
        <end position="111"/>
    </location>
</feature>
<keyword evidence="1" id="KW-0812">Transmembrane</keyword>
<feature type="transmembrane region" description="Helical" evidence="1">
    <location>
        <begin position="419"/>
        <end position="443"/>
    </location>
</feature>
<feature type="transmembrane region" description="Helical" evidence="1">
    <location>
        <begin position="173"/>
        <end position="191"/>
    </location>
</feature>
<feature type="transmembrane region" description="Helical" evidence="1">
    <location>
        <begin position="211"/>
        <end position="231"/>
    </location>
</feature>
<dbReference type="Proteomes" id="UP001596337">
    <property type="component" value="Unassembled WGS sequence"/>
</dbReference>
<proteinExistence type="predicted"/>
<keyword evidence="3" id="KW-1185">Reference proteome</keyword>
<reference evidence="3" key="1">
    <citation type="journal article" date="2019" name="Int. J. Syst. Evol. Microbiol.">
        <title>The Global Catalogue of Microorganisms (GCM) 10K type strain sequencing project: providing services to taxonomists for standard genome sequencing and annotation.</title>
        <authorList>
            <consortium name="The Broad Institute Genomics Platform"/>
            <consortium name="The Broad Institute Genome Sequencing Center for Infectious Disease"/>
            <person name="Wu L."/>
            <person name="Ma J."/>
        </authorList>
    </citation>
    <scope>NUCLEOTIDE SEQUENCE [LARGE SCALE GENOMIC DNA]</scope>
    <source>
        <strain evidence="3">KCTC 32255</strain>
    </source>
</reference>
<keyword evidence="1" id="KW-0472">Membrane</keyword>
<dbReference type="EMBL" id="JBHSXX010000001">
    <property type="protein sequence ID" value="MFC6871277.1"/>
    <property type="molecule type" value="Genomic_DNA"/>
</dbReference>
<accession>A0ABW2C9Q3</accession>
<feature type="transmembrane region" description="Helical" evidence="1">
    <location>
        <begin position="357"/>
        <end position="378"/>
    </location>
</feature>
<keyword evidence="1" id="KW-1133">Transmembrane helix</keyword>
<feature type="transmembrane region" description="Helical" evidence="1">
    <location>
        <begin position="530"/>
        <end position="547"/>
    </location>
</feature>
<feature type="transmembrane region" description="Helical" evidence="1">
    <location>
        <begin position="385"/>
        <end position="407"/>
    </location>
</feature>
<dbReference type="RefSeq" id="WP_345404212.1">
    <property type="nucleotide sequence ID" value="NZ_BAABLA010000117.1"/>
</dbReference>
<name>A0ABW2C9Q3_9PSEU</name>
<feature type="transmembrane region" description="Helical" evidence="1">
    <location>
        <begin position="274"/>
        <end position="298"/>
    </location>
</feature>
<evidence type="ECO:0000313" key="3">
    <source>
        <dbReference type="Proteomes" id="UP001596337"/>
    </source>
</evidence>
<sequence>MTPRSRPAAPGASDAARLDPSAAGGRMGIVMAVVLAGVAALAQSVAALVGVVTGAEPAFLAWPLLVLFAALPAGFAFLLVVRGMSGNAAGVLAGAGLIAACGVVADMQVAIDATRMARPELLLPQIEVSPAWWSLGLLLAGKLLAAVAGVAALRSARLLPDDTSDRERVRQPLALLAAAFGLLVGLGALLSPYTSTDPLLLDSAALDGPPFVLAGAVLLAIAVPVVAALGVANRAGGVVTGILGGLALGGLPLAVLPLVAAWRLAFVHPTVGPVLVLVGVGGLASLATMPNRWLVGLLARRADGVGGDGDAHVPPPRVLYAIAGGLAIVASASAIAGAMTSLVIGPDGREVGSPAQFLLYPVGLGLGLLGVAAFLPAVTAWVRPIFSVAWTGALLVGTQVLSVPIAADELPIETTPGAAGWWTFGTVVMTVLLAVCSLVAGVVEREETGRSPAVADAEVSGGIGGMLIGGGSVLAGALVFGAFLLPVVRSPDYVPSALTGEIDVAFWGVLLVTLAVLGALGLVPRSGQASAVGLLTAVTGVVGLRLLESYAVGRRYDVTIGLGAWFAIGAIVVLVALAITVAIRGSSTER</sequence>
<feature type="transmembrane region" description="Helical" evidence="1">
    <location>
        <begin position="238"/>
        <end position="262"/>
    </location>
</feature>
<feature type="transmembrane region" description="Helical" evidence="1">
    <location>
        <begin position="27"/>
        <end position="53"/>
    </location>
</feature>
<gene>
    <name evidence="2" type="ORF">ACFQGD_29555</name>
</gene>
<feature type="transmembrane region" description="Helical" evidence="1">
    <location>
        <begin position="463"/>
        <end position="484"/>
    </location>
</feature>